<dbReference type="PANTHER" id="PTHR11733">
    <property type="entry name" value="ZINC METALLOPROTEASE FAMILY M13 NEPRILYSIN-RELATED"/>
    <property type="match status" value="1"/>
</dbReference>
<dbReference type="VEuPathDB" id="VectorBase:RSAN_052977"/>
<gene>
    <name evidence="2" type="ORF">HPB52_015076</name>
</gene>
<dbReference type="SUPFAM" id="SSF55486">
    <property type="entry name" value="Metalloproteases ('zincins'), catalytic domain"/>
    <property type="match status" value="1"/>
</dbReference>
<accession>A0A9D4Q361</accession>
<dbReference type="InterPro" id="IPR042089">
    <property type="entry name" value="Peptidase_M13_dom_2"/>
</dbReference>
<evidence type="ECO:0000256" key="1">
    <source>
        <dbReference type="SAM" id="SignalP"/>
    </source>
</evidence>
<reference evidence="2" key="2">
    <citation type="submission" date="2021-09" db="EMBL/GenBank/DDBJ databases">
        <authorList>
            <person name="Jia N."/>
            <person name="Wang J."/>
            <person name="Shi W."/>
            <person name="Du L."/>
            <person name="Sun Y."/>
            <person name="Zhan W."/>
            <person name="Jiang J."/>
            <person name="Wang Q."/>
            <person name="Zhang B."/>
            <person name="Ji P."/>
            <person name="Sakyi L.B."/>
            <person name="Cui X."/>
            <person name="Yuan T."/>
            <person name="Jiang B."/>
            <person name="Yang W."/>
            <person name="Lam T.T.-Y."/>
            <person name="Chang Q."/>
            <person name="Ding S."/>
            <person name="Wang X."/>
            <person name="Zhu J."/>
            <person name="Ruan X."/>
            <person name="Zhao L."/>
            <person name="Wei J."/>
            <person name="Que T."/>
            <person name="Du C."/>
            <person name="Cheng J."/>
            <person name="Dai P."/>
            <person name="Han X."/>
            <person name="Huang E."/>
            <person name="Gao Y."/>
            <person name="Liu J."/>
            <person name="Shao H."/>
            <person name="Ye R."/>
            <person name="Li L."/>
            <person name="Wei W."/>
            <person name="Wang X."/>
            <person name="Wang C."/>
            <person name="Huo Q."/>
            <person name="Li W."/>
            <person name="Guo W."/>
            <person name="Chen H."/>
            <person name="Chen S."/>
            <person name="Zhou L."/>
            <person name="Zhou L."/>
            <person name="Ni X."/>
            <person name="Tian J."/>
            <person name="Zhou Y."/>
            <person name="Sheng Y."/>
            <person name="Liu T."/>
            <person name="Pan Y."/>
            <person name="Xia L."/>
            <person name="Li J."/>
            <person name="Zhao F."/>
            <person name="Cao W."/>
        </authorList>
    </citation>
    <scope>NUCLEOTIDE SEQUENCE</scope>
    <source>
        <strain evidence="2">Rsan-2018</strain>
        <tissue evidence="2">Larvae</tissue>
    </source>
</reference>
<keyword evidence="1" id="KW-0732">Signal</keyword>
<dbReference type="Proteomes" id="UP000821837">
    <property type="component" value="Chromosome 3"/>
</dbReference>
<dbReference type="Gene3D" id="3.40.390.10">
    <property type="entry name" value="Collagenase (Catalytic Domain)"/>
    <property type="match status" value="1"/>
</dbReference>
<sequence length="583" mass="65749">MIALVTLATLASTVVVVYASMYIEGHFEGCHSPKCMNLNADLRLMMDKKADPCQDFFRFVCANFKSAYPRSSSYMDVFTKRVKRFFRKMINEFIIPSSVPVQHYPVQSYRKCIQDYRGMLQYPGVNTLISNDDELANLWDSIHHRDPMKKKIDFLLRLSLERGTPVFIGADVVRNTYTQKSNKIRLKVEKVKPPPDRRTVQDIIEFFSRVSSWVRSLKVSQAIVTTASGAVDALSDPSLHEKVPQLVNLYDVNFIHDVHWWSLKDIVDRYTPHPTNSRYRIFTTDALAIHSLTKYLSTVEPAAFSYTVRFIIAATLLTTASNDFALIYDMPPSVASRVRVSRCAELSLMLLPALTEYHFYQEWLVQNSSAAPPNLFASMPEKFTLVKPFSGMLEETKAKLNGTLRNVTLIGGRDPGYNTLADIREKLTEFKGVGEDFTRWVLDTLESKAQFQLMLLRTQNKLPTNAYGLDLNPGAVYDASEDVLRVLPSLLLPPFDVPTNASSFTFGHLGTYVAEAFAQATLPQSLLDVPSRMTYPAQSDRDRFLKALDCFREEHASSVKGILGVKAALDLLTSAIGLNVALK</sequence>
<organism evidence="2 3">
    <name type="scientific">Rhipicephalus sanguineus</name>
    <name type="common">Brown dog tick</name>
    <name type="synonym">Ixodes sanguineus</name>
    <dbReference type="NCBI Taxonomy" id="34632"/>
    <lineage>
        <taxon>Eukaryota</taxon>
        <taxon>Metazoa</taxon>
        <taxon>Ecdysozoa</taxon>
        <taxon>Arthropoda</taxon>
        <taxon>Chelicerata</taxon>
        <taxon>Arachnida</taxon>
        <taxon>Acari</taxon>
        <taxon>Parasitiformes</taxon>
        <taxon>Ixodida</taxon>
        <taxon>Ixodoidea</taxon>
        <taxon>Ixodidae</taxon>
        <taxon>Rhipicephalinae</taxon>
        <taxon>Rhipicephalus</taxon>
        <taxon>Rhipicephalus</taxon>
    </lineage>
</organism>
<evidence type="ECO:0000313" key="2">
    <source>
        <dbReference type="EMBL" id="KAH7962261.1"/>
    </source>
</evidence>
<feature type="chain" id="PRO_5039655386" evidence="1">
    <location>
        <begin position="20"/>
        <end position="583"/>
    </location>
</feature>
<dbReference type="AlphaFoldDB" id="A0A9D4Q361"/>
<dbReference type="PROSITE" id="PS51885">
    <property type="entry name" value="NEPRILYSIN"/>
    <property type="match status" value="1"/>
</dbReference>
<dbReference type="GO" id="GO:0005886">
    <property type="term" value="C:plasma membrane"/>
    <property type="evidence" value="ECO:0007669"/>
    <property type="project" value="TreeGrafter"/>
</dbReference>
<keyword evidence="3" id="KW-1185">Reference proteome</keyword>
<protein>
    <submittedName>
        <fullName evidence="2">Uncharacterized protein</fullName>
    </submittedName>
</protein>
<dbReference type="InterPro" id="IPR024079">
    <property type="entry name" value="MetalloPept_cat_dom_sf"/>
</dbReference>
<comment type="caution">
    <text evidence="2">The sequence shown here is derived from an EMBL/GenBank/DDBJ whole genome shotgun (WGS) entry which is preliminary data.</text>
</comment>
<proteinExistence type="predicted"/>
<dbReference type="GO" id="GO:0004222">
    <property type="term" value="F:metalloendopeptidase activity"/>
    <property type="evidence" value="ECO:0007669"/>
    <property type="project" value="InterPro"/>
</dbReference>
<evidence type="ECO:0000313" key="3">
    <source>
        <dbReference type="Proteomes" id="UP000821837"/>
    </source>
</evidence>
<dbReference type="EMBL" id="JABSTV010001249">
    <property type="protein sequence ID" value="KAH7962261.1"/>
    <property type="molecule type" value="Genomic_DNA"/>
</dbReference>
<reference evidence="2" key="1">
    <citation type="journal article" date="2020" name="Cell">
        <title>Large-Scale Comparative Analyses of Tick Genomes Elucidate Their Genetic Diversity and Vector Capacities.</title>
        <authorList>
            <consortium name="Tick Genome and Microbiome Consortium (TIGMIC)"/>
            <person name="Jia N."/>
            <person name="Wang J."/>
            <person name="Shi W."/>
            <person name="Du L."/>
            <person name="Sun Y."/>
            <person name="Zhan W."/>
            <person name="Jiang J.F."/>
            <person name="Wang Q."/>
            <person name="Zhang B."/>
            <person name="Ji P."/>
            <person name="Bell-Sakyi L."/>
            <person name="Cui X.M."/>
            <person name="Yuan T.T."/>
            <person name="Jiang B.G."/>
            <person name="Yang W.F."/>
            <person name="Lam T.T."/>
            <person name="Chang Q.C."/>
            <person name="Ding S.J."/>
            <person name="Wang X.J."/>
            <person name="Zhu J.G."/>
            <person name="Ruan X.D."/>
            <person name="Zhao L."/>
            <person name="Wei J.T."/>
            <person name="Ye R.Z."/>
            <person name="Que T.C."/>
            <person name="Du C.H."/>
            <person name="Zhou Y.H."/>
            <person name="Cheng J.X."/>
            <person name="Dai P.F."/>
            <person name="Guo W.B."/>
            <person name="Han X.H."/>
            <person name="Huang E.J."/>
            <person name="Li L.F."/>
            <person name="Wei W."/>
            <person name="Gao Y.C."/>
            <person name="Liu J.Z."/>
            <person name="Shao H.Z."/>
            <person name="Wang X."/>
            <person name="Wang C.C."/>
            <person name="Yang T.C."/>
            <person name="Huo Q.B."/>
            <person name="Li W."/>
            <person name="Chen H.Y."/>
            <person name="Chen S.E."/>
            <person name="Zhou L.G."/>
            <person name="Ni X.B."/>
            <person name="Tian J.H."/>
            <person name="Sheng Y."/>
            <person name="Liu T."/>
            <person name="Pan Y.S."/>
            <person name="Xia L.Y."/>
            <person name="Li J."/>
            <person name="Zhao F."/>
            <person name="Cao W.C."/>
        </authorList>
    </citation>
    <scope>NUCLEOTIDE SEQUENCE</scope>
    <source>
        <strain evidence="2">Rsan-2018</strain>
    </source>
</reference>
<dbReference type="Gene3D" id="1.10.1380.10">
    <property type="entry name" value="Neutral endopeptidase , domain2"/>
    <property type="match status" value="1"/>
</dbReference>
<name>A0A9D4Q361_RHISA</name>
<feature type="signal peptide" evidence="1">
    <location>
        <begin position="1"/>
        <end position="19"/>
    </location>
</feature>
<dbReference type="PANTHER" id="PTHR11733:SF241">
    <property type="entry name" value="GH26575P-RELATED"/>
    <property type="match status" value="1"/>
</dbReference>
<dbReference type="InterPro" id="IPR000718">
    <property type="entry name" value="Peptidase_M13"/>
</dbReference>
<dbReference type="GO" id="GO:0016485">
    <property type="term" value="P:protein processing"/>
    <property type="evidence" value="ECO:0007669"/>
    <property type="project" value="TreeGrafter"/>
</dbReference>